<keyword evidence="5 7" id="KW-1133">Transmembrane helix</keyword>
<name>A0AA37UVA8_9MICO</name>
<dbReference type="Pfam" id="PF00528">
    <property type="entry name" value="BPD_transp_1"/>
    <property type="match status" value="1"/>
</dbReference>
<dbReference type="PANTHER" id="PTHR43163:SF6">
    <property type="entry name" value="DIPEPTIDE TRANSPORT SYSTEM PERMEASE PROTEIN DPPB-RELATED"/>
    <property type="match status" value="1"/>
</dbReference>
<keyword evidence="4 7" id="KW-0812">Transmembrane</keyword>
<dbReference type="SUPFAM" id="SSF161098">
    <property type="entry name" value="MetI-like"/>
    <property type="match status" value="1"/>
</dbReference>
<sequence>MATFEVALYLRLINGSFARSRHEDYVRTALAKGVSRRRVVLAHQLPNALLPLVTVAGVNLGVLLGGLVVLETVFNWPGLGRLIVLGVEQRDYPVVQAGVAVIALMFVLVNFLVDMLYAVIDPRVRVAR</sequence>
<dbReference type="GO" id="GO:0055085">
    <property type="term" value="P:transmembrane transport"/>
    <property type="evidence" value="ECO:0007669"/>
    <property type="project" value="InterPro"/>
</dbReference>
<keyword evidence="10" id="KW-1185">Reference proteome</keyword>
<evidence type="ECO:0000256" key="5">
    <source>
        <dbReference type="ARBA" id="ARBA00022989"/>
    </source>
</evidence>
<evidence type="ECO:0000256" key="4">
    <source>
        <dbReference type="ARBA" id="ARBA00022692"/>
    </source>
</evidence>
<evidence type="ECO:0000256" key="6">
    <source>
        <dbReference type="ARBA" id="ARBA00023136"/>
    </source>
</evidence>
<evidence type="ECO:0000256" key="2">
    <source>
        <dbReference type="ARBA" id="ARBA00022448"/>
    </source>
</evidence>
<dbReference type="RefSeq" id="WP_284249652.1">
    <property type="nucleotide sequence ID" value="NZ_BSUM01000001.1"/>
</dbReference>
<reference evidence="9" key="1">
    <citation type="journal article" date="2014" name="Int. J. Syst. Evol. Microbiol.">
        <title>Complete genome sequence of Corynebacterium casei LMG S-19264T (=DSM 44701T), isolated from a smear-ripened cheese.</title>
        <authorList>
            <consortium name="US DOE Joint Genome Institute (JGI-PGF)"/>
            <person name="Walter F."/>
            <person name="Albersmeier A."/>
            <person name="Kalinowski J."/>
            <person name="Ruckert C."/>
        </authorList>
    </citation>
    <scope>NUCLEOTIDE SEQUENCE</scope>
    <source>
        <strain evidence="9">NBRC 112290</strain>
    </source>
</reference>
<dbReference type="InterPro" id="IPR035906">
    <property type="entry name" value="MetI-like_sf"/>
</dbReference>
<comment type="similarity">
    <text evidence="7">Belongs to the binding-protein-dependent transport system permease family.</text>
</comment>
<accession>A0AA37UVA8</accession>
<evidence type="ECO:0000256" key="1">
    <source>
        <dbReference type="ARBA" id="ARBA00004651"/>
    </source>
</evidence>
<dbReference type="Proteomes" id="UP001157161">
    <property type="component" value="Unassembled WGS sequence"/>
</dbReference>
<feature type="transmembrane region" description="Helical" evidence="7">
    <location>
        <begin position="94"/>
        <end position="120"/>
    </location>
</feature>
<keyword evidence="2 7" id="KW-0813">Transport</keyword>
<comment type="subcellular location">
    <subcellularLocation>
        <location evidence="1 7">Cell membrane</location>
        <topology evidence="1 7">Multi-pass membrane protein</topology>
    </subcellularLocation>
</comment>
<dbReference type="AlphaFoldDB" id="A0AA37UVA8"/>
<dbReference type="EMBL" id="BSUM01000001">
    <property type="protein sequence ID" value="GMA30897.1"/>
    <property type="molecule type" value="Genomic_DNA"/>
</dbReference>
<evidence type="ECO:0000256" key="3">
    <source>
        <dbReference type="ARBA" id="ARBA00022475"/>
    </source>
</evidence>
<evidence type="ECO:0000256" key="7">
    <source>
        <dbReference type="RuleBase" id="RU363032"/>
    </source>
</evidence>
<proteinExistence type="inferred from homology"/>
<dbReference type="Gene3D" id="1.10.3720.10">
    <property type="entry name" value="MetI-like"/>
    <property type="match status" value="1"/>
</dbReference>
<organism evidence="9 10">
    <name type="scientific">Litorihabitans aurantiacus</name>
    <dbReference type="NCBI Taxonomy" id="1930061"/>
    <lineage>
        <taxon>Bacteria</taxon>
        <taxon>Bacillati</taxon>
        <taxon>Actinomycetota</taxon>
        <taxon>Actinomycetes</taxon>
        <taxon>Micrococcales</taxon>
        <taxon>Beutenbergiaceae</taxon>
        <taxon>Litorihabitans</taxon>
    </lineage>
</organism>
<protein>
    <recommendedName>
        <fullName evidence="8">ABC transmembrane type-1 domain-containing protein</fullName>
    </recommendedName>
</protein>
<evidence type="ECO:0000313" key="10">
    <source>
        <dbReference type="Proteomes" id="UP001157161"/>
    </source>
</evidence>
<feature type="transmembrane region" description="Helical" evidence="7">
    <location>
        <begin position="48"/>
        <end position="74"/>
    </location>
</feature>
<keyword evidence="6 7" id="KW-0472">Membrane</keyword>
<dbReference type="CDD" id="cd06261">
    <property type="entry name" value="TM_PBP2"/>
    <property type="match status" value="1"/>
</dbReference>
<comment type="caution">
    <text evidence="9">The sequence shown here is derived from an EMBL/GenBank/DDBJ whole genome shotgun (WGS) entry which is preliminary data.</text>
</comment>
<dbReference type="InterPro" id="IPR000515">
    <property type="entry name" value="MetI-like"/>
</dbReference>
<evidence type="ECO:0000259" key="8">
    <source>
        <dbReference type="PROSITE" id="PS50928"/>
    </source>
</evidence>
<evidence type="ECO:0000313" key="9">
    <source>
        <dbReference type="EMBL" id="GMA30897.1"/>
    </source>
</evidence>
<dbReference type="GO" id="GO:0005886">
    <property type="term" value="C:plasma membrane"/>
    <property type="evidence" value="ECO:0007669"/>
    <property type="project" value="UniProtKB-SubCell"/>
</dbReference>
<reference evidence="9" key="2">
    <citation type="submission" date="2023-02" db="EMBL/GenBank/DDBJ databases">
        <authorList>
            <person name="Sun Q."/>
            <person name="Mori K."/>
        </authorList>
    </citation>
    <scope>NUCLEOTIDE SEQUENCE</scope>
    <source>
        <strain evidence="9">NBRC 112290</strain>
    </source>
</reference>
<feature type="domain" description="ABC transmembrane type-1" evidence="8">
    <location>
        <begin position="1"/>
        <end position="113"/>
    </location>
</feature>
<dbReference type="PROSITE" id="PS50928">
    <property type="entry name" value="ABC_TM1"/>
    <property type="match status" value="1"/>
</dbReference>
<dbReference type="PANTHER" id="PTHR43163">
    <property type="entry name" value="DIPEPTIDE TRANSPORT SYSTEM PERMEASE PROTEIN DPPB-RELATED"/>
    <property type="match status" value="1"/>
</dbReference>
<keyword evidence="3" id="KW-1003">Cell membrane</keyword>
<gene>
    <name evidence="9" type="ORF">GCM10025875_08890</name>
</gene>